<evidence type="ECO:0000313" key="1">
    <source>
        <dbReference type="EMBL" id="GAJ20090.1"/>
    </source>
</evidence>
<name>X1W0F0_9ZZZZ</name>
<feature type="non-terminal residue" evidence="1">
    <location>
        <position position="1"/>
    </location>
</feature>
<gene>
    <name evidence="1" type="ORF">S12H4_63634</name>
</gene>
<protein>
    <submittedName>
        <fullName evidence="1">Uncharacterized protein</fullName>
    </submittedName>
</protein>
<proteinExistence type="predicted"/>
<sequence>EHKNDDLMHVLSAGKSKIFFYLLYILSQFYN</sequence>
<accession>X1W0F0</accession>
<reference evidence="1" key="1">
    <citation type="journal article" date="2014" name="Front. Microbiol.">
        <title>High frequency of phylogenetically diverse reductive dehalogenase-homologous genes in deep subseafloor sedimentary metagenomes.</title>
        <authorList>
            <person name="Kawai M."/>
            <person name="Futagami T."/>
            <person name="Toyoda A."/>
            <person name="Takaki Y."/>
            <person name="Nishi S."/>
            <person name="Hori S."/>
            <person name="Arai W."/>
            <person name="Tsubouchi T."/>
            <person name="Morono Y."/>
            <person name="Uchiyama I."/>
            <person name="Ito T."/>
            <person name="Fujiyama A."/>
            <person name="Inagaki F."/>
            <person name="Takami H."/>
        </authorList>
    </citation>
    <scope>NUCLEOTIDE SEQUENCE</scope>
    <source>
        <strain evidence="1">Expedition CK06-06</strain>
    </source>
</reference>
<dbReference type="AlphaFoldDB" id="X1W0F0"/>
<comment type="caution">
    <text evidence="1">The sequence shown here is derived from an EMBL/GenBank/DDBJ whole genome shotgun (WGS) entry which is preliminary data.</text>
</comment>
<organism evidence="1">
    <name type="scientific">marine sediment metagenome</name>
    <dbReference type="NCBI Taxonomy" id="412755"/>
    <lineage>
        <taxon>unclassified sequences</taxon>
        <taxon>metagenomes</taxon>
        <taxon>ecological metagenomes</taxon>
    </lineage>
</organism>
<dbReference type="EMBL" id="BARW01043460">
    <property type="protein sequence ID" value="GAJ20090.1"/>
    <property type="molecule type" value="Genomic_DNA"/>
</dbReference>